<evidence type="ECO:0000313" key="1">
    <source>
        <dbReference type="EMBL" id="BBU67794.1"/>
    </source>
</evidence>
<accession>A0A679HVM3</accession>
<evidence type="ECO:0000313" key="2">
    <source>
        <dbReference type="Proteomes" id="UP000463961"/>
    </source>
</evidence>
<organism evidence="1 2">
    <name type="scientific">Fluviibacter phosphoraccumulans</name>
    <dbReference type="NCBI Taxonomy" id="1751046"/>
    <lineage>
        <taxon>Bacteria</taxon>
        <taxon>Pseudomonadati</taxon>
        <taxon>Pseudomonadota</taxon>
        <taxon>Betaproteobacteria</taxon>
        <taxon>Rhodocyclales</taxon>
        <taxon>Fluviibacteraceae</taxon>
        <taxon>Fluviibacter</taxon>
    </lineage>
</organism>
<dbReference type="RefSeq" id="WP_162049233.1">
    <property type="nucleotide sequence ID" value="NZ_AP022345.1"/>
</dbReference>
<dbReference type="Gene3D" id="3.40.190.10">
    <property type="entry name" value="Periplasmic binding protein-like II"/>
    <property type="match status" value="2"/>
</dbReference>
<dbReference type="SUPFAM" id="SSF53850">
    <property type="entry name" value="Periplasmic binding protein-like II"/>
    <property type="match status" value="1"/>
</dbReference>
<dbReference type="PANTHER" id="PTHR42941:SF1">
    <property type="entry name" value="SLL1037 PROTEIN"/>
    <property type="match status" value="1"/>
</dbReference>
<dbReference type="InterPro" id="IPR011852">
    <property type="entry name" value="TRAP_TAXI"/>
</dbReference>
<proteinExistence type="predicted"/>
<dbReference type="AlphaFoldDB" id="A0A679HVM3"/>
<dbReference type="OrthoDB" id="237270at2"/>
<sequence length="455" mass="51977">MPKTPIKKPNYEYQWKMSVRDEFRALGAFLRFHWQWVLIVGIGLSVFLHEIRPFPPRTVTIATGQPNSTYEDLGDWYEHYFAQHGVTLIRTKTDGAVENIQKLSAGEVDVAFSQGGIALPKGANAVSLGSIQYEPLWLLYRGPEFKGTDPLEFLQNKKLSVGAEKSGTRAFVMDLINQHQLKEENEKNLVIMNAEDSVKALLDGRIDGMFLLANTESKDLSALIKRPDIHLWNFTTARAIASKIPYINAVTLPMGAFSLTPVRPAQDKELVATTTTILANKNLHPAIQYLFMMAATDFYRHTHIYFPRPGGFPAFTEVGIAQSPIAEKYMNVGPSGFERTLPFWIASFIDRIWLMLAALVAVAFPLIKMVPQYRKFHFKYDLDDRYIDLMRIETAMYDAKTIGEVEALWQKFHELEQRISETWVPSGAKERYFLFCNAMELLRIRLERVQERLSA</sequence>
<protein>
    <submittedName>
        <fullName evidence="1">C4-dicarboxylate ABC transporter substrate-binding protein</fullName>
    </submittedName>
</protein>
<gene>
    <name evidence="1" type="ORF">ICHIAU1_00770</name>
</gene>
<dbReference type="EMBL" id="AP022345">
    <property type="protein sequence ID" value="BBU67794.1"/>
    <property type="molecule type" value="Genomic_DNA"/>
</dbReference>
<dbReference type="Pfam" id="PF16868">
    <property type="entry name" value="NMT1_3"/>
    <property type="match status" value="1"/>
</dbReference>
<keyword evidence="2" id="KW-1185">Reference proteome</keyword>
<name>A0A679HVM3_9RHOO</name>
<reference evidence="2" key="1">
    <citation type="submission" date="2020-01" db="EMBL/GenBank/DDBJ databases">
        <title>Phosphoaccumulans saitamaens gen. nov., sp. nov., a polyphosphate accumulating bacterium isolated from surface river water.</title>
        <authorList>
            <person name="Watanabe K."/>
            <person name="Suda W."/>
        </authorList>
    </citation>
    <scope>NUCLEOTIDE SEQUENCE [LARGE SCALE GENOMIC DNA]</scope>
    <source>
        <strain evidence="2">ICHIAU1</strain>
    </source>
</reference>
<dbReference type="Proteomes" id="UP000463961">
    <property type="component" value="Chromosome"/>
</dbReference>
<dbReference type="PANTHER" id="PTHR42941">
    <property type="entry name" value="SLL1037 PROTEIN"/>
    <property type="match status" value="1"/>
</dbReference>